<protein>
    <recommendedName>
        <fullName evidence="3">Head decoration protein</fullName>
    </recommendedName>
</protein>
<dbReference type="Proteomes" id="UP001579974">
    <property type="component" value="Unassembled WGS sequence"/>
</dbReference>
<evidence type="ECO:0000313" key="2">
    <source>
        <dbReference type="Proteomes" id="UP001579974"/>
    </source>
</evidence>
<dbReference type="EMBL" id="JBDXSU010000028">
    <property type="protein sequence ID" value="MFB5192788.1"/>
    <property type="molecule type" value="Genomic_DNA"/>
</dbReference>
<gene>
    <name evidence="1" type="ORF">KKP3000_002002</name>
</gene>
<accession>A0ABV5AKI2</accession>
<dbReference type="RefSeq" id="WP_275473178.1">
    <property type="nucleotide sequence ID" value="NZ_CP162940.1"/>
</dbReference>
<evidence type="ECO:0000313" key="1">
    <source>
        <dbReference type="EMBL" id="MFB5192788.1"/>
    </source>
</evidence>
<sequence length="207" mass="21580">METLSWNPNVPGETDGFVYTDKQIILNADHHIKDRIPITIAPNTGDLDRGTILGVGTADGLFRPVLRTTVAAATDPANPQVIGLAAGTGAMFTVGQTVAAMAASNGAVQQLGTITAINGDNITVQTELTVALAQGDYFYVADGSQKALVVLADVVLDAASNKISNAYVAGKFVQSALVGVDAIAISDLRARQIPYFINDVQDNILVV</sequence>
<proteinExistence type="predicted"/>
<organism evidence="1 2">
    <name type="scientific">Alicyclobacillus fastidiosus</name>
    <dbReference type="NCBI Taxonomy" id="392011"/>
    <lineage>
        <taxon>Bacteria</taxon>
        <taxon>Bacillati</taxon>
        <taxon>Bacillota</taxon>
        <taxon>Bacilli</taxon>
        <taxon>Bacillales</taxon>
        <taxon>Alicyclobacillaceae</taxon>
        <taxon>Alicyclobacillus</taxon>
    </lineage>
</organism>
<comment type="caution">
    <text evidence="1">The sequence shown here is derived from an EMBL/GenBank/DDBJ whole genome shotgun (WGS) entry which is preliminary data.</text>
</comment>
<name>A0ABV5AKI2_9BACL</name>
<evidence type="ECO:0008006" key="3">
    <source>
        <dbReference type="Google" id="ProtNLM"/>
    </source>
</evidence>
<keyword evidence="2" id="KW-1185">Reference proteome</keyword>
<reference evidence="1 2" key="1">
    <citation type="journal article" date="2024" name="Int. J. Mol. Sci.">
        <title>Exploration of Alicyclobacillus spp. Genome in Search of Antibiotic Resistance.</title>
        <authorList>
            <person name="Bucka-Kolendo J."/>
            <person name="Kiousi D.E."/>
            <person name="Dekowska A."/>
            <person name="Mikolajczuk-Szczyrba A."/>
            <person name="Karadedos D.M."/>
            <person name="Michael P."/>
            <person name="Galanis A."/>
            <person name="Sokolowska B."/>
        </authorList>
    </citation>
    <scope>NUCLEOTIDE SEQUENCE [LARGE SCALE GENOMIC DNA]</scope>
    <source>
        <strain evidence="1 2">KKP 3000</strain>
    </source>
</reference>